<name>A0ABZ3FRY1_9ACTN</name>
<comment type="cofactor">
    <cofactor evidence="1">
        <name>FAD</name>
        <dbReference type="ChEBI" id="CHEBI:57692"/>
    </cofactor>
</comment>
<dbReference type="PANTHER" id="PTHR47354:SF5">
    <property type="entry name" value="PROTEIN RFBI"/>
    <property type="match status" value="1"/>
</dbReference>
<keyword evidence="2" id="KW-0479">Metal-binding</keyword>
<dbReference type="InterPro" id="IPR006058">
    <property type="entry name" value="2Fe2S_fd_BS"/>
</dbReference>
<dbReference type="PRINTS" id="PR00371">
    <property type="entry name" value="FPNCR"/>
</dbReference>
<dbReference type="PROSITE" id="PS00197">
    <property type="entry name" value="2FE2S_FER_1"/>
    <property type="match status" value="1"/>
</dbReference>
<feature type="domain" description="FAD-binding FR-type" evidence="5">
    <location>
        <begin position="103"/>
        <end position="204"/>
    </location>
</feature>
<evidence type="ECO:0000259" key="5">
    <source>
        <dbReference type="PROSITE" id="PS51384"/>
    </source>
</evidence>
<dbReference type="InterPro" id="IPR012675">
    <property type="entry name" value="Beta-grasp_dom_sf"/>
</dbReference>
<dbReference type="Pfam" id="PF00175">
    <property type="entry name" value="NAD_binding_1"/>
    <property type="match status" value="1"/>
</dbReference>
<proteinExistence type="predicted"/>
<evidence type="ECO:0000256" key="2">
    <source>
        <dbReference type="ARBA" id="ARBA00022714"/>
    </source>
</evidence>
<dbReference type="InterPro" id="IPR017927">
    <property type="entry name" value="FAD-bd_FR_type"/>
</dbReference>
<dbReference type="Pfam" id="PF00111">
    <property type="entry name" value="Fer2"/>
    <property type="match status" value="1"/>
</dbReference>
<keyword evidence="7" id="KW-1185">Reference proteome</keyword>
<dbReference type="Proteomes" id="UP001442841">
    <property type="component" value="Chromosome"/>
</dbReference>
<dbReference type="InterPro" id="IPR001709">
    <property type="entry name" value="Flavoprot_Pyr_Nucl_cyt_Rdtase"/>
</dbReference>
<evidence type="ECO:0000256" key="1">
    <source>
        <dbReference type="ARBA" id="ARBA00001974"/>
    </source>
</evidence>
<dbReference type="InterPro" id="IPR001041">
    <property type="entry name" value="2Fe-2S_ferredoxin-type"/>
</dbReference>
<dbReference type="InterPro" id="IPR001433">
    <property type="entry name" value="OxRdtase_FAD/NAD-bd"/>
</dbReference>
<protein>
    <submittedName>
        <fullName evidence="6">2Fe-2S iron-sulfur cluster-binding protein</fullName>
    </submittedName>
</protein>
<dbReference type="Gene3D" id="2.40.30.10">
    <property type="entry name" value="Translation factors"/>
    <property type="match status" value="1"/>
</dbReference>
<keyword evidence="3" id="KW-0411">Iron-sulfur</keyword>
<dbReference type="PROSITE" id="PS51384">
    <property type="entry name" value="FAD_FR"/>
    <property type="match status" value="1"/>
</dbReference>
<dbReference type="InterPro" id="IPR017938">
    <property type="entry name" value="Riboflavin_synthase-like_b-brl"/>
</dbReference>
<dbReference type="CDD" id="cd00207">
    <property type="entry name" value="fer2"/>
    <property type="match status" value="1"/>
</dbReference>
<dbReference type="InterPro" id="IPR008333">
    <property type="entry name" value="Cbr1-like_FAD-bd_dom"/>
</dbReference>
<dbReference type="Gene3D" id="3.10.20.30">
    <property type="match status" value="1"/>
</dbReference>
<feature type="domain" description="2Fe-2S ferredoxin-type" evidence="4">
    <location>
        <begin position="4"/>
        <end position="98"/>
    </location>
</feature>
<dbReference type="InterPro" id="IPR050415">
    <property type="entry name" value="MRET"/>
</dbReference>
<organism evidence="6 7">
    <name type="scientific">Ammonicoccus fulvus</name>
    <dbReference type="NCBI Taxonomy" id="3138240"/>
    <lineage>
        <taxon>Bacteria</taxon>
        <taxon>Bacillati</taxon>
        <taxon>Actinomycetota</taxon>
        <taxon>Actinomycetes</taxon>
        <taxon>Propionibacteriales</taxon>
        <taxon>Propionibacteriaceae</taxon>
        <taxon>Ammonicoccus</taxon>
    </lineage>
</organism>
<evidence type="ECO:0000259" key="4">
    <source>
        <dbReference type="PROSITE" id="PS51085"/>
    </source>
</evidence>
<dbReference type="InterPro" id="IPR036010">
    <property type="entry name" value="2Fe-2S_ferredoxin-like_sf"/>
</dbReference>
<sequence>MTSYTVRIESLDQEVECREDQNILDACLRNGVWLPHACTHGTCGTCKVEILDGDVNHGDASEFALMEYERNEGKTLVCVATPESDVVIDADVESEEGVTMHPVRDFEGTLVALEDCARETRRLVFDLDDELSFNAGQYVQVTLPNTDGVFRSWSMANSPASPKQIELTIKRTPGGLGTDGWIFKDLKVGDKVKIAGPYGRFFVRTAKEKPIIMIGGGTGLAPLKSMVKHVLEEDTGQTMHLYHGVRGYEDLYDVEYFKQLEADHEDQFFYHPCLSEEEGVEGTSHGMVTDVIDEDFKTLRGMVAYICGPPPMVEASLKMLMKKRLFPRDTYREDFFDASDKETGGTRSPLMRTN</sequence>
<dbReference type="SUPFAM" id="SSF63380">
    <property type="entry name" value="Riboflavin synthase domain-like"/>
    <property type="match status" value="1"/>
</dbReference>
<keyword evidence="2" id="KW-0001">2Fe-2S</keyword>
<dbReference type="EMBL" id="CP154795">
    <property type="protein sequence ID" value="XAN07356.1"/>
    <property type="molecule type" value="Genomic_DNA"/>
</dbReference>
<dbReference type="Pfam" id="PF00970">
    <property type="entry name" value="FAD_binding_6"/>
    <property type="match status" value="1"/>
</dbReference>
<dbReference type="SUPFAM" id="SSF52343">
    <property type="entry name" value="Ferredoxin reductase-like, C-terminal NADP-linked domain"/>
    <property type="match status" value="1"/>
</dbReference>
<dbReference type="CDD" id="cd06187">
    <property type="entry name" value="O2ase_reductase_like"/>
    <property type="match status" value="1"/>
</dbReference>
<evidence type="ECO:0000313" key="6">
    <source>
        <dbReference type="EMBL" id="XAN07356.1"/>
    </source>
</evidence>
<gene>
    <name evidence="6" type="ORF">AADG42_08635</name>
</gene>
<dbReference type="InterPro" id="IPR039261">
    <property type="entry name" value="FNR_nucleotide-bd"/>
</dbReference>
<dbReference type="PANTHER" id="PTHR47354">
    <property type="entry name" value="NADH OXIDOREDUCTASE HCR"/>
    <property type="match status" value="1"/>
</dbReference>
<dbReference type="PROSITE" id="PS51085">
    <property type="entry name" value="2FE2S_FER_2"/>
    <property type="match status" value="1"/>
</dbReference>
<dbReference type="RefSeq" id="WP_425308812.1">
    <property type="nucleotide sequence ID" value="NZ_CP154795.1"/>
</dbReference>
<accession>A0ABZ3FRY1</accession>
<keyword evidence="2" id="KW-0408">Iron</keyword>
<dbReference type="Gene3D" id="3.40.50.80">
    <property type="entry name" value="Nucleotide-binding domain of ferredoxin-NADP reductase (FNR) module"/>
    <property type="match status" value="1"/>
</dbReference>
<reference evidence="6 7" key="1">
    <citation type="submission" date="2024-04" db="EMBL/GenBank/DDBJ databases">
        <title>Isolation of an actinomycete strain from pig manure.</title>
        <authorList>
            <person name="Gong T."/>
            <person name="Yu Z."/>
            <person name="An M."/>
            <person name="Wei C."/>
            <person name="Yang W."/>
            <person name="Liu L."/>
        </authorList>
    </citation>
    <scope>NUCLEOTIDE SEQUENCE [LARGE SCALE GENOMIC DNA]</scope>
    <source>
        <strain evidence="6 7">ZF39</strain>
    </source>
</reference>
<dbReference type="SUPFAM" id="SSF54292">
    <property type="entry name" value="2Fe-2S ferredoxin-like"/>
    <property type="match status" value="1"/>
</dbReference>
<dbReference type="PRINTS" id="PR00410">
    <property type="entry name" value="PHEHYDRXLASE"/>
</dbReference>
<evidence type="ECO:0000256" key="3">
    <source>
        <dbReference type="ARBA" id="ARBA00023014"/>
    </source>
</evidence>
<evidence type="ECO:0000313" key="7">
    <source>
        <dbReference type="Proteomes" id="UP001442841"/>
    </source>
</evidence>